<sequence>MINLLNVIVGCIGVYMLEFRKMPKGVRMGLFVGCNVIVKLVGFFGEAFGIGFLFSKLR</sequence>
<keyword evidence="1" id="KW-0812">Transmembrane</keyword>
<protein>
    <submittedName>
        <fullName evidence="2">Uncharacterized protein</fullName>
    </submittedName>
</protein>
<keyword evidence="1" id="KW-0472">Membrane</keyword>
<evidence type="ECO:0000313" key="3">
    <source>
        <dbReference type="Proteomes" id="UP000215914"/>
    </source>
</evidence>
<keyword evidence="1" id="KW-1133">Transmembrane helix</keyword>
<gene>
    <name evidence="2" type="ORF">HanXRQr2_Chr14g0644641</name>
</gene>
<feature type="transmembrane region" description="Helical" evidence="1">
    <location>
        <begin position="30"/>
        <end position="54"/>
    </location>
</feature>
<name>A0A9K3E917_HELAN</name>
<comment type="caution">
    <text evidence="2">The sequence shown here is derived from an EMBL/GenBank/DDBJ whole genome shotgun (WGS) entry which is preliminary data.</text>
</comment>
<organism evidence="2 3">
    <name type="scientific">Helianthus annuus</name>
    <name type="common">Common sunflower</name>
    <dbReference type="NCBI Taxonomy" id="4232"/>
    <lineage>
        <taxon>Eukaryota</taxon>
        <taxon>Viridiplantae</taxon>
        <taxon>Streptophyta</taxon>
        <taxon>Embryophyta</taxon>
        <taxon>Tracheophyta</taxon>
        <taxon>Spermatophyta</taxon>
        <taxon>Magnoliopsida</taxon>
        <taxon>eudicotyledons</taxon>
        <taxon>Gunneridae</taxon>
        <taxon>Pentapetalae</taxon>
        <taxon>asterids</taxon>
        <taxon>campanulids</taxon>
        <taxon>Asterales</taxon>
        <taxon>Asteraceae</taxon>
        <taxon>Asteroideae</taxon>
        <taxon>Heliantheae alliance</taxon>
        <taxon>Heliantheae</taxon>
        <taxon>Helianthus</taxon>
    </lineage>
</organism>
<proteinExistence type="predicted"/>
<dbReference type="EMBL" id="MNCJ02000329">
    <property type="protein sequence ID" value="KAF5769130.1"/>
    <property type="molecule type" value="Genomic_DNA"/>
</dbReference>
<keyword evidence="3" id="KW-1185">Reference proteome</keyword>
<dbReference type="Gramene" id="mRNA:HanXRQr2_Chr14g0644641">
    <property type="protein sequence ID" value="mRNA:HanXRQr2_Chr14g0644641"/>
    <property type="gene ID" value="HanXRQr2_Chr14g0644641"/>
</dbReference>
<evidence type="ECO:0000256" key="1">
    <source>
        <dbReference type="SAM" id="Phobius"/>
    </source>
</evidence>
<reference evidence="2" key="2">
    <citation type="submission" date="2020-06" db="EMBL/GenBank/DDBJ databases">
        <title>Helianthus annuus Genome sequencing and assembly Release 2.</title>
        <authorList>
            <person name="Gouzy J."/>
            <person name="Langlade N."/>
            <person name="Munos S."/>
        </authorList>
    </citation>
    <scope>NUCLEOTIDE SEQUENCE</scope>
    <source>
        <tissue evidence="2">Leaves</tissue>
    </source>
</reference>
<reference evidence="2" key="1">
    <citation type="journal article" date="2017" name="Nature">
        <title>The sunflower genome provides insights into oil metabolism, flowering and Asterid evolution.</title>
        <authorList>
            <person name="Badouin H."/>
            <person name="Gouzy J."/>
            <person name="Grassa C.J."/>
            <person name="Murat F."/>
            <person name="Staton S.E."/>
            <person name="Cottret L."/>
            <person name="Lelandais-Briere C."/>
            <person name="Owens G.L."/>
            <person name="Carrere S."/>
            <person name="Mayjonade B."/>
            <person name="Legrand L."/>
            <person name="Gill N."/>
            <person name="Kane N.C."/>
            <person name="Bowers J.E."/>
            <person name="Hubner S."/>
            <person name="Bellec A."/>
            <person name="Berard A."/>
            <person name="Berges H."/>
            <person name="Blanchet N."/>
            <person name="Boniface M.C."/>
            <person name="Brunel D."/>
            <person name="Catrice O."/>
            <person name="Chaidir N."/>
            <person name="Claudel C."/>
            <person name="Donnadieu C."/>
            <person name="Faraut T."/>
            <person name="Fievet G."/>
            <person name="Helmstetter N."/>
            <person name="King M."/>
            <person name="Knapp S.J."/>
            <person name="Lai Z."/>
            <person name="Le Paslier M.C."/>
            <person name="Lippi Y."/>
            <person name="Lorenzon L."/>
            <person name="Mandel J.R."/>
            <person name="Marage G."/>
            <person name="Marchand G."/>
            <person name="Marquand E."/>
            <person name="Bret-Mestries E."/>
            <person name="Morien E."/>
            <person name="Nambeesan S."/>
            <person name="Nguyen T."/>
            <person name="Pegot-Espagnet P."/>
            <person name="Pouilly N."/>
            <person name="Raftis F."/>
            <person name="Sallet E."/>
            <person name="Schiex T."/>
            <person name="Thomas J."/>
            <person name="Vandecasteele C."/>
            <person name="Vares D."/>
            <person name="Vear F."/>
            <person name="Vautrin S."/>
            <person name="Crespi M."/>
            <person name="Mangin B."/>
            <person name="Burke J.M."/>
            <person name="Salse J."/>
            <person name="Munos S."/>
            <person name="Vincourt P."/>
            <person name="Rieseberg L.H."/>
            <person name="Langlade N.B."/>
        </authorList>
    </citation>
    <scope>NUCLEOTIDE SEQUENCE</scope>
    <source>
        <tissue evidence="2">Leaves</tissue>
    </source>
</reference>
<evidence type="ECO:0000313" key="2">
    <source>
        <dbReference type="EMBL" id="KAF5769130.1"/>
    </source>
</evidence>
<dbReference type="Proteomes" id="UP000215914">
    <property type="component" value="Unassembled WGS sequence"/>
</dbReference>
<accession>A0A9K3E917</accession>
<dbReference type="AlphaFoldDB" id="A0A9K3E917"/>